<keyword evidence="1" id="KW-0812">Transmembrane</keyword>
<feature type="transmembrane region" description="Helical" evidence="1">
    <location>
        <begin position="20"/>
        <end position="43"/>
    </location>
</feature>
<keyword evidence="1" id="KW-0472">Membrane</keyword>
<dbReference type="OrthoDB" id="2332199at2759"/>
<dbReference type="EMBL" id="CAJVPK010000740">
    <property type="protein sequence ID" value="CAG8544902.1"/>
    <property type="molecule type" value="Genomic_DNA"/>
</dbReference>
<feature type="transmembrane region" description="Helical" evidence="1">
    <location>
        <begin position="63"/>
        <end position="82"/>
    </location>
</feature>
<name>A0A9N9AZ17_9GLOM</name>
<comment type="caution">
    <text evidence="2">The sequence shown here is derived from an EMBL/GenBank/DDBJ whole genome shotgun (WGS) entry which is preliminary data.</text>
</comment>
<feature type="transmembrane region" description="Helical" evidence="1">
    <location>
        <begin position="102"/>
        <end position="122"/>
    </location>
</feature>
<keyword evidence="1" id="KW-1133">Transmembrane helix</keyword>
<organism evidence="2 3">
    <name type="scientific">Diversispora eburnea</name>
    <dbReference type="NCBI Taxonomy" id="1213867"/>
    <lineage>
        <taxon>Eukaryota</taxon>
        <taxon>Fungi</taxon>
        <taxon>Fungi incertae sedis</taxon>
        <taxon>Mucoromycota</taxon>
        <taxon>Glomeromycotina</taxon>
        <taxon>Glomeromycetes</taxon>
        <taxon>Diversisporales</taxon>
        <taxon>Diversisporaceae</taxon>
        <taxon>Diversispora</taxon>
    </lineage>
</organism>
<evidence type="ECO:0000313" key="2">
    <source>
        <dbReference type="EMBL" id="CAG8544902.1"/>
    </source>
</evidence>
<dbReference type="Proteomes" id="UP000789706">
    <property type="component" value="Unassembled WGS sequence"/>
</dbReference>
<sequence>MPPVEQLPWNWILIYHKQSLEFLLGCVLGFILGEIFTLLNSIVTSKIHHNIIVDFPPSSFPSLQASVIIFCIHTPFSMYSAITFSNVFYNGFIAFTDMNDQYFIVASVCAWFLTVIGLTWALTGIMSKGRRDGVFSATIAWELLAIATQQREFEFFSIQCFVLAIVIFVTILVVWIRLGGELTEVIRQQNNITIISEQHDPLLQQENEE</sequence>
<evidence type="ECO:0000313" key="3">
    <source>
        <dbReference type="Proteomes" id="UP000789706"/>
    </source>
</evidence>
<feature type="transmembrane region" description="Helical" evidence="1">
    <location>
        <begin position="156"/>
        <end position="178"/>
    </location>
</feature>
<protein>
    <submittedName>
        <fullName evidence="2">6777_t:CDS:1</fullName>
    </submittedName>
</protein>
<gene>
    <name evidence="2" type="ORF">DEBURN_LOCUS6805</name>
</gene>
<dbReference type="AlphaFoldDB" id="A0A9N9AZ17"/>
<accession>A0A9N9AZ17</accession>
<proteinExistence type="predicted"/>
<keyword evidence="3" id="KW-1185">Reference proteome</keyword>
<evidence type="ECO:0000256" key="1">
    <source>
        <dbReference type="SAM" id="Phobius"/>
    </source>
</evidence>
<reference evidence="2" key="1">
    <citation type="submission" date="2021-06" db="EMBL/GenBank/DDBJ databases">
        <authorList>
            <person name="Kallberg Y."/>
            <person name="Tangrot J."/>
            <person name="Rosling A."/>
        </authorList>
    </citation>
    <scope>NUCLEOTIDE SEQUENCE</scope>
    <source>
        <strain evidence="2">AZ414A</strain>
    </source>
</reference>